<dbReference type="Gene3D" id="3.40.710.10">
    <property type="entry name" value="DD-peptidase/beta-lactamase superfamily"/>
    <property type="match status" value="1"/>
</dbReference>
<dbReference type="SUPFAM" id="SSF56519">
    <property type="entry name" value="Penicillin binding protein dimerisation domain"/>
    <property type="match status" value="1"/>
</dbReference>
<feature type="compositionally biased region" description="Basic and acidic residues" evidence="3">
    <location>
        <begin position="592"/>
        <end position="607"/>
    </location>
</feature>
<feature type="region of interest" description="Disordered" evidence="3">
    <location>
        <begin position="589"/>
        <end position="616"/>
    </location>
</feature>
<proteinExistence type="predicted"/>
<dbReference type="InterPro" id="IPR012338">
    <property type="entry name" value="Beta-lactam/transpept-like"/>
</dbReference>
<evidence type="ECO:0000256" key="2">
    <source>
        <dbReference type="ARBA" id="ARBA00023136"/>
    </source>
</evidence>
<dbReference type="SUPFAM" id="SSF56601">
    <property type="entry name" value="beta-lactamase/transpeptidase-like"/>
    <property type="match status" value="1"/>
</dbReference>
<dbReference type="EMBL" id="CAFBLW010000001">
    <property type="protein sequence ID" value="CAB4865200.1"/>
    <property type="molecule type" value="Genomic_DNA"/>
</dbReference>
<organism evidence="6">
    <name type="scientific">freshwater metagenome</name>
    <dbReference type="NCBI Taxonomy" id="449393"/>
    <lineage>
        <taxon>unclassified sequences</taxon>
        <taxon>metagenomes</taxon>
        <taxon>ecological metagenomes</taxon>
    </lineage>
</organism>
<dbReference type="PANTHER" id="PTHR30627">
    <property type="entry name" value="PEPTIDOGLYCAN D,D-TRANSPEPTIDASE"/>
    <property type="match status" value="1"/>
</dbReference>
<sequence length="616" mass="65494">MGSLLLAHKRIKFLIVLCLVFILFFAVRLVQIQVIQANSYKVRAANEMESTRTIPAPRGDITDINGVSFARSVSAINIVVDQTQITDAPRVANFVAPILGLSVAEVQSAISGVKKYSMVYKNAKPAMWDSLTNALASYNSTLDSRHFDQRIIGFFAERGYIREYPSGSLTSSLIGFVREDGVGASGIESSMNSLITGTAGRYSYARGLGAEIPGSQSEIIAAKQGTSVRLTIDRDIQWIASKAIADVVSKSHAANGTVIVMDPKTGAILAHATAPTFDPNNTKKVSQYLMRNPSVQDVYEPGSTGKVMTLAAALEENKITAQSVFSVPYQIKRGGDTFHDHEHHPTQQLTSAGILAVSSNTGTIQIGELLSNNTLYSYLSKFGIGQNTGSGLPGESRGILHPVSQWSGTTAPTVAFGQGYSVTAMQATSVFATIANDGVRVTPTVIAGTTDTSGKFTARNLGKSERVISQSTAETMRKMMEGVVSANGTAPSAAIPGYRVAGKTGTAMRIDPSCGCYSGYTASFIGFAPADKPKYVISVTIQDPKGAHYGGSLGGPVFKEVMTFVLQSEHVAPTGTKLEPVALNASQLRTQKKVEVPSKPSDNKKTEIAQASVKKR</sequence>
<evidence type="ECO:0000256" key="1">
    <source>
        <dbReference type="ARBA" id="ARBA00004370"/>
    </source>
</evidence>
<dbReference type="GO" id="GO:0008658">
    <property type="term" value="F:penicillin binding"/>
    <property type="evidence" value="ECO:0007669"/>
    <property type="project" value="InterPro"/>
</dbReference>
<accession>A0A6J7D688</accession>
<evidence type="ECO:0000256" key="3">
    <source>
        <dbReference type="SAM" id="MobiDB-lite"/>
    </source>
</evidence>
<dbReference type="Pfam" id="PF00905">
    <property type="entry name" value="Transpeptidase"/>
    <property type="match status" value="1"/>
</dbReference>
<evidence type="ECO:0000313" key="6">
    <source>
        <dbReference type="EMBL" id="CAB4865200.1"/>
    </source>
</evidence>
<dbReference type="AlphaFoldDB" id="A0A6J7D688"/>
<dbReference type="InterPro" id="IPR036138">
    <property type="entry name" value="PBP_dimer_sf"/>
</dbReference>
<feature type="domain" description="Penicillin-binding protein dimerisation" evidence="5">
    <location>
        <begin position="53"/>
        <end position="205"/>
    </location>
</feature>
<dbReference type="Gene3D" id="3.90.1310.10">
    <property type="entry name" value="Penicillin-binding protein 2a (Domain 2)"/>
    <property type="match status" value="1"/>
</dbReference>
<dbReference type="InterPro" id="IPR005311">
    <property type="entry name" value="PBP_dimer"/>
</dbReference>
<keyword evidence="2" id="KW-0472">Membrane</keyword>
<protein>
    <submittedName>
        <fullName evidence="6">Unannotated protein</fullName>
    </submittedName>
</protein>
<dbReference type="InterPro" id="IPR050515">
    <property type="entry name" value="Beta-lactam/transpept"/>
</dbReference>
<name>A0A6J7D688_9ZZZZ</name>
<dbReference type="Pfam" id="PF03717">
    <property type="entry name" value="PBP_dimer"/>
    <property type="match status" value="1"/>
</dbReference>
<evidence type="ECO:0000259" key="5">
    <source>
        <dbReference type="Pfam" id="PF03717"/>
    </source>
</evidence>
<reference evidence="6" key="1">
    <citation type="submission" date="2020-05" db="EMBL/GenBank/DDBJ databases">
        <authorList>
            <person name="Chiriac C."/>
            <person name="Salcher M."/>
            <person name="Ghai R."/>
            <person name="Kavagutti S V."/>
        </authorList>
    </citation>
    <scope>NUCLEOTIDE SEQUENCE</scope>
</reference>
<dbReference type="PANTHER" id="PTHR30627:SF1">
    <property type="entry name" value="PEPTIDOGLYCAN D,D-TRANSPEPTIDASE FTSI"/>
    <property type="match status" value="1"/>
</dbReference>
<evidence type="ECO:0000259" key="4">
    <source>
        <dbReference type="Pfam" id="PF00905"/>
    </source>
</evidence>
<comment type="subcellular location">
    <subcellularLocation>
        <location evidence="1">Membrane</location>
    </subcellularLocation>
</comment>
<dbReference type="InterPro" id="IPR001460">
    <property type="entry name" value="PCN-bd_Tpept"/>
</dbReference>
<dbReference type="GO" id="GO:0071555">
    <property type="term" value="P:cell wall organization"/>
    <property type="evidence" value="ECO:0007669"/>
    <property type="project" value="TreeGrafter"/>
</dbReference>
<dbReference type="Gene3D" id="3.30.450.330">
    <property type="match status" value="1"/>
</dbReference>
<gene>
    <name evidence="6" type="ORF">UFOPK3461_00009</name>
</gene>
<feature type="domain" description="Penicillin-binding protein transpeptidase" evidence="4">
    <location>
        <begin position="256"/>
        <end position="562"/>
    </location>
</feature>
<dbReference type="GO" id="GO:0005886">
    <property type="term" value="C:plasma membrane"/>
    <property type="evidence" value="ECO:0007669"/>
    <property type="project" value="TreeGrafter"/>
</dbReference>